<keyword evidence="7 8" id="KW-0807">Transducer</keyword>
<dbReference type="RefSeq" id="XP_008274747.1">
    <property type="nucleotide sequence ID" value="XM_008276525.1"/>
</dbReference>
<evidence type="ECO:0000256" key="3">
    <source>
        <dbReference type="ARBA" id="ARBA00022989"/>
    </source>
</evidence>
<dbReference type="InterPro" id="IPR017452">
    <property type="entry name" value="GPCR_Rhodpsn_7TM"/>
</dbReference>
<dbReference type="Pfam" id="PF00001">
    <property type="entry name" value="7tm_1"/>
    <property type="match status" value="1"/>
</dbReference>
<sequence length="323" mass="37249">MDSGTDTPIAGNETKQCLFIEDDAGTLFSQMIMIAEIIVGLSGNILALWIFIFRMKFWKAHIIFLLNMVLADFLVLISVPFRIHTHIRGDYWVFGEVWCNANLLMLAVNRSASIAFMTIVALDRYFKVIHPYHWISRMTLTQAGWLSALTWVAVIALRIPLLTTNLLHNDGNVSQCRSFNYYSVIPVGVKIHYVVFFVEFFLPWVLLLFSSARIACYLNRQKKEAQKRVRRAIRAVAVISMVFTLCFMPSVITGVVALFIRNLFPTKCELYNRVSLVFRECINLTYLNSALDPFIYFYSSSMFRNILRSSNCFKKDVNQVHKC</sequence>
<evidence type="ECO:0000256" key="9">
    <source>
        <dbReference type="SAM" id="Phobius"/>
    </source>
</evidence>
<feature type="transmembrane region" description="Helical" evidence="9">
    <location>
        <begin position="143"/>
        <end position="161"/>
    </location>
</feature>
<keyword evidence="4 8" id="KW-0297">G-protein coupled receptor</keyword>
<comment type="subcellular location">
    <subcellularLocation>
        <location evidence="1">Membrane</location>
        <topology evidence="1">Multi-pass membrane protein</topology>
    </subcellularLocation>
</comment>
<comment type="similarity">
    <text evidence="8">Belongs to the G-protein coupled receptor 1 family.</text>
</comment>
<evidence type="ECO:0000256" key="4">
    <source>
        <dbReference type="ARBA" id="ARBA00023040"/>
    </source>
</evidence>
<evidence type="ECO:0000256" key="8">
    <source>
        <dbReference type="RuleBase" id="RU000688"/>
    </source>
</evidence>
<feature type="transmembrane region" description="Helical" evidence="9">
    <location>
        <begin position="31"/>
        <end position="52"/>
    </location>
</feature>
<evidence type="ECO:0000256" key="2">
    <source>
        <dbReference type="ARBA" id="ARBA00022692"/>
    </source>
</evidence>
<keyword evidence="3 9" id="KW-1133">Transmembrane helix</keyword>
<feature type="domain" description="G-protein coupled receptors family 1 profile" evidence="10">
    <location>
        <begin position="43"/>
        <end position="296"/>
    </location>
</feature>
<evidence type="ECO:0000256" key="7">
    <source>
        <dbReference type="ARBA" id="ARBA00023224"/>
    </source>
</evidence>
<dbReference type="Gene3D" id="1.20.1070.10">
    <property type="entry name" value="Rhodopsin 7-helix transmembrane proteins"/>
    <property type="match status" value="1"/>
</dbReference>
<dbReference type="AlphaFoldDB" id="A0A9Y4JP54"/>
<evidence type="ECO:0000313" key="12">
    <source>
        <dbReference type="RefSeq" id="XP_008274747.1"/>
    </source>
</evidence>
<dbReference type="PROSITE" id="PS00237">
    <property type="entry name" value="G_PROTEIN_RECEP_F1_1"/>
    <property type="match status" value="2"/>
</dbReference>
<evidence type="ECO:0000259" key="10">
    <source>
        <dbReference type="PROSITE" id="PS50262"/>
    </source>
</evidence>
<feature type="transmembrane region" description="Helical" evidence="9">
    <location>
        <begin position="236"/>
        <end position="260"/>
    </location>
</feature>
<evidence type="ECO:0000256" key="1">
    <source>
        <dbReference type="ARBA" id="ARBA00004141"/>
    </source>
</evidence>
<dbReference type="InterPro" id="IPR000276">
    <property type="entry name" value="GPCR_Rhodpsn"/>
</dbReference>
<dbReference type="PROSITE" id="PS50262">
    <property type="entry name" value="G_PROTEIN_RECEP_F1_2"/>
    <property type="match status" value="1"/>
</dbReference>
<dbReference type="CTD" id="100148539"/>
<feature type="transmembrane region" description="Helical" evidence="9">
    <location>
        <begin position="103"/>
        <end position="122"/>
    </location>
</feature>
<dbReference type="Proteomes" id="UP000694891">
    <property type="component" value="Unplaced"/>
</dbReference>
<evidence type="ECO:0000256" key="6">
    <source>
        <dbReference type="ARBA" id="ARBA00023170"/>
    </source>
</evidence>
<dbReference type="InterPro" id="IPR051893">
    <property type="entry name" value="HCARs"/>
</dbReference>
<keyword evidence="11" id="KW-1185">Reference proteome</keyword>
<proteinExistence type="inferred from homology"/>
<dbReference type="SUPFAM" id="SSF81321">
    <property type="entry name" value="Family A G protein-coupled receptor-like"/>
    <property type="match status" value="1"/>
</dbReference>
<name>A0A9Y4JP54_9TELE</name>
<accession>A0A9Y4JP54</accession>
<dbReference type="PANTHER" id="PTHR46048:SF10">
    <property type="entry name" value="HYDROXYCARBOXYLIC ACID RECEPTOR 1-4-RELATED"/>
    <property type="match status" value="1"/>
</dbReference>
<dbReference type="GO" id="GO:0005886">
    <property type="term" value="C:plasma membrane"/>
    <property type="evidence" value="ECO:0007669"/>
    <property type="project" value="TreeGrafter"/>
</dbReference>
<dbReference type="PANTHER" id="PTHR46048">
    <property type="entry name" value="HYDROXYCARBOXYLIC ACID RECEPTOR 2"/>
    <property type="match status" value="1"/>
</dbReference>
<dbReference type="GO" id="GO:0004930">
    <property type="term" value="F:G protein-coupled receptor activity"/>
    <property type="evidence" value="ECO:0007669"/>
    <property type="project" value="UniProtKB-KW"/>
</dbReference>
<evidence type="ECO:0000313" key="11">
    <source>
        <dbReference type="Proteomes" id="UP000694891"/>
    </source>
</evidence>
<feature type="transmembrane region" description="Helical" evidence="9">
    <location>
        <begin position="191"/>
        <end position="215"/>
    </location>
</feature>
<keyword evidence="2 8" id="KW-0812">Transmembrane</keyword>
<evidence type="ECO:0000256" key="5">
    <source>
        <dbReference type="ARBA" id="ARBA00023136"/>
    </source>
</evidence>
<reference evidence="12" key="1">
    <citation type="submission" date="2025-08" db="UniProtKB">
        <authorList>
            <consortium name="RefSeq"/>
        </authorList>
    </citation>
    <scope>IDENTIFICATION</scope>
</reference>
<feature type="transmembrane region" description="Helical" evidence="9">
    <location>
        <begin position="64"/>
        <end position="83"/>
    </location>
</feature>
<keyword evidence="5 9" id="KW-0472">Membrane</keyword>
<protein>
    <submittedName>
        <fullName evidence="12">Hydroxycarboxylic acid receptor 3</fullName>
    </submittedName>
</protein>
<keyword evidence="6 8" id="KW-0675">Receptor</keyword>
<gene>
    <name evidence="12" type="primary">hcar1-3</name>
</gene>
<organism evidence="11 12">
    <name type="scientific">Stegastes partitus</name>
    <name type="common">bicolor damselfish</name>
    <dbReference type="NCBI Taxonomy" id="144197"/>
    <lineage>
        <taxon>Eukaryota</taxon>
        <taxon>Metazoa</taxon>
        <taxon>Chordata</taxon>
        <taxon>Craniata</taxon>
        <taxon>Vertebrata</taxon>
        <taxon>Euteleostomi</taxon>
        <taxon>Actinopterygii</taxon>
        <taxon>Neopterygii</taxon>
        <taxon>Teleostei</taxon>
        <taxon>Neoteleostei</taxon>
        <taxon>Acanthomorphata</taxon>
        <taxon>Ovalentaria</taxon>
        <taxon>Pomacentridae</taxon>
        <taxon>Stegastes</taxon>
    </lineage>
</organism>
<dbReference type="PRINTS" id="PR00237">
    <property type="entry name" value="GPCRRHODOPSN"/>
</dbReference>